<dbReference type="KEGG" id="clu:CLUG_02293"/>
<gene>
    <name evidence="1" type="ORF">CLUG_02293</name>
</gene>
<name>C4Y261_CLAL4</name>
<organism evidence="1 2">
    <name type="scientific">Clavispora lusitaniae (strain ATCC 42720)</name>
    <name type="common">Yeast</name>
    <name type="synonym">Candida lusitaniae</name>
    <dbReference type="NCBI Taxonomy" id="306902"/>
    <lineage>
        <taxon>Eukaryota</taxon>
        <taxon>Fungi</taxon>
        <taxon>Dikarya</taxon>
        <taxon>Ascomycota</taxon>
        <taxon>Saccharomycotina</taxon>
        <taxon>Pichiomycetes</taxon>
        <taxon>Metschnikowiaceae</taxon>
        <taxon>Clavispora</taxon>
    </lineage>
</organism>
<dbReference type="InParanoid" id="C4Y261"/>
<sequence>MRILLKNELMRHNGAALEVASPREIVLVNLDNRAVCWERKRFTGELWVGVVDGDRRVARCHERRNHIDLDGHRQDRKVAIVYVFTNQVHSSWSSGYEQRLFAIKVGELGFDRFVASKLHLLVRSRRRHYRQWVPKTLFSRILKISEAVGGQLVEIIP</sequence>
<dbReference type="AlphaFoldDB" id="C4Y261"/>
<protein>
    <submittedName>
        <fullName evidence="1">Uncharacterized protein</fullName>
    </submittedName>
</protein>
<evidence type="ECO:0000313" key="2">
    <source>
        <dbReference type="Proteomes" id="UP000007703"/>
    </source>
</evidence>
<dbReference type="Proteomes" id="UP000007703">
    <property type="component" value="Unassembled WGS sequence"/>
</dbReference>
<dbReference type="HOGENOM" id="CLU_1677698_0_0_1"/>
<reference evidence="1 2" key="1">
    <citation type="journal article" date="2009" name="Nature">
        <title>Evolution of pathogenicity and sexual reproduction in eight Candida genomes.</title>
        <authorList>
            <person name="Butler G."/>
            <person name="Rasmussen M.D."/>
            <person name="Lin M.F."/>
            <person name="Santos M.A."/>
            <person name="Sakthikumar S."/>
            <person name="Munro C.A."/>
            <person name="Rheinbay E."/>
            <person name="Grabherr M."/>
            <person name="Forche A."/>
            <person name="Reedy J.L."/>
            <person name="Agrafioti I."/>
            <person name="Arnaud M.B."/>
            <person name="Bates S."/>
            <person name="Brown A.J."/>
            <person name="Brunke S."/>
            <person name="Costanzo M.C."/>
            <person name="Fitzpatrick D.A."/>
            <person name="de Groot P.W."/>
            <person name="Harris D."/>
            <person name="Hoyer L.L."/>
            <person name="Hube B."/>
            <person name="Klis F.M."/>
            <person name="Kodira C."/>
            <person name="Lennard N."/>
            <person name="Logue M.E."/>
            <person name="Martin R."/>
            <person name="Neiman A.M."/>
            <person name="Nikolaou E."/>
            <person name="Quail M.A."/>
            <person name="Quinn J."/>
            <person name="Santos M.C."/>
            <person name="Schmitzberger F.F."/>
            <person name="Sherlock G."/>
            <person name="Shah P."/>
            <person name="Silverstein K.A."/>
            <person name="Skrzypek M.S."/>
            <person name="Soll D."/>
            <person name="Staggs R."/>
            <person name="Stansfield I."/>
            <person name="Stumpf M.P."/>
            <person name="Sudbery P.E."/>
            <person name="Srikantha T."/>
            <person name="Zeng Q."/>
            <person name="Berman J."/>
            <person name="Berriman M."/>
            <person name="Heitman J."/>
            <person name="Gow N.A."/>
            <person name="Lorenz M.C."/>
            <person name="Birren B.W."/>
            <person name="Kellis M."/>
            <person name="Cuomo C.A."/>
        </authorList>
    </citation>
    <scope>NUCLEOTIDE SEQUENCE [LARGE SCALE GENOMIC DNA]</scope>
    <source>
        <strain evidence="1 2">ATCC 42720</strain>
    </source>
</reference>
<dbReference type="VEuPathDB" id="FungiDB:CLUG_02293"/>
<accession>C4Y261</accession>
<evidence type="ECO:0000313" key="1">
    <source>
        <dbReference type="EMBL" id="EEQ38171.1"/>
    </source>
</evidence>
<dbReference type="EMBL" id="CH408077">
    <property type="protein sequence ID" value="EEQ38171.1"/>
    <property type="molecule type" value="Genomic_DNA"/>
</dbReference>
<proteinExistence type="predicted"/>